<dbReference type="KEGG" id="poz:I0K15_16370"/>
<name>A0A7S9QC13_9RHOB</name>
<gene>
    <name evidence="2" type="ORF">I0K15_16370</name>
</gene>
<proteinExistence type="predicted"/>
<dbReference type="AlphaFoldDB" id="A0A7S9QC13"/>
<evidence type="ECO:0000313" key="3">
    <source>
        <dbReference type="Proteomes" id="UP000594800"/>
    </source>
</evidence>
<reference evidence="2 3" key="1">
    <citation type="submission" date="2020-11" db="EMBL/GenBank/DDBJ databases">
        <title>Description of Pontivivens ytuae sp. nov. isolated from deep sea sediment of Mariana Trench.</title>
        <authorList>
            <person name="Wang Z."/>
            <person name="Sun Q.-L."/>
            <person name="Xu X.-D."/>
            <person name="Tang Y.-Z."/>
            <person name="Zhang J."/>
        </authorList>
    </citation>
    <scope>NUCLEOTIDE SEQUENCE [LARGE SCALE GENOMIC DNA]</scope>
    <source>
        <strain evidence="2 3">MT2928</strain>
    </source>
</reference>
<dbReference type="GO" id="GO:0006950">
    <property type="term" value="P:response to stress"/>
    <property type="evidence" value="ECO:0007669"/>
    <property type="project" value="TreeGrafter"/>
</dbReference>
<dbReference type="PROSITE" id="PS50995">
    <property type="entry name" value="HTH_MARR_2"/>
    <property type="match status" value="1"/>
</dbReference>
<accession>A0A7S9QC13</accession>
<evidence type="ECO:0000259" key="1">
    <source>
        <dbReference type="PROSITE" id="PS50995"/>
    </source>
</evidence>
<dbReference type="InterPro" id="IPR036388">
    <property type="entry name" value="WH-like_DNA-bd_sf"/>
</dbReference>
<dbReference type="PRINTS" id="PR00598">
    <property type="entry name" value="HTHMARR"/>
</dbReference>
<dbReference type="Gene3D" id="1.10.10.10">
    <property type="entry name" value="Winged helix-like DNA-binding domain superfamily/Winged helix DNA-binding domain"/>
    <property type="match status" value="1"/>
</dbReference>
<dbReference type="EMBL" id="CP064942">
    <property type="protein sequence ID" value="QPH53345.1"/>
    <property type="molecule type" value="Genomic_DNA"/>
</dbReference>
<dbReference type="SMART" id="SM00347">
    <property type="entry name" value="HTH_MARR"/>
    <property type="match status" value="1"/>
</dbReference>
<dbReference type="InterPro" id="IPR036390">
    <property type="entry name" value="WH_DNA-bd_sf"/>
</dbReference>
<dbReference type="InterPro" id="IPR039422">
    <property type="entry name" value="MarR/SlyA-like"/>
</dbReference>
<dbReference type="PANTHER" id="PTHR33164:SF43">
    <property type="entry name" value="HTH-TYPE TRANSCRIPTIONAL REPRESSOR YETL"/>
    <property type="match status" value="1"/>
</dbReference>
<dbReference type="RefSeq" id="WP_196102555.1">
    <property type="nucleotide sequence ID" value="NZ_CP064942.1"/>
</dbReference>
<organism evidence="2 3">
    <name type="scientific">Pontivivens ytuae</name>
    <dbReference type="NCBI Taxonomy" id="2789856"/>
    <lineage>
        <taxon>Bacteria</taxon>
        <taxon>Pseudomonadati</taxon>
        <taxon>Pseudomonadota</taxon>
        <taxon>Alphaproteobacteria</taxon>
        <taxon>Rhodobacterales</taxon>
        <taxon>Paracoccaceae</taxon>
        <taxon>Pontivivens</taxon>
    </lineage>
</organism>
<dbReference type="Pfam" id="PF01047">
    <property type="entry name" value="MarR"/>
    <property type="match status" value="1"/>
</dbReference>
<evidence type="ECO:0000313" key="2">
    <source>
        <dbReference type="EMBL" id="QPH53345.1"/>
    </source>
</evidence>
<feature type="domain" description="HTH marR-type" evidence="1">
    <location>
        <begin position="1"/>
        <end position="134"/>
    </location>
</feature>
<protein>
    <submittedName>
        <fullName evidence="2">MarR family transcriptional regulator</fullName>
    </submittedName>
</protein>
<keyword evidence="3" id="KW-1185">Reference proteome</keyword>
<dbReference type="PANTHER" id="PTHR33164">
    <property type="entry name" value="TRANSCRIPTIONAL REGULATOR, MARR FAMILY"/>
    <property type="match status" value="1"/>
</dbReference>
<dbReference type="Proteomes" id="UP000594800">
    <property type="component" value="Chromosome"/>
</dbReference>
<dbReference type="GO" id="GO:0003700">
    <property type="term" value="F:DNA-binding transcription factor activity"/>
    <property type="evidence" value="ECO:0007669"/>
    <property type="project" value="InterPro"/>
</dbReference>
<dbReference type="SUPFAM" id="SSF46785">
    <property type="entry name" value="Winged helix' DNA-binding domain"/>
    <property type="match status" value="1"/>
</dbReference>
<sequence length="143" mass="15534">MPSMILSLWQQHAALHYSFAAYAARRMKIGLAEVACLEQLQVNGPLTPGEIGARLHMPSGSITALIDRLEHKGMIERTPSRNDRRSYSVSLAAGAWKAAELDLIPMAGAIDAIANELSPAERQAVERFLESLNAELAAHCGEK</sequence>
<dbReference type="InterPro" id="IPR000835">
    <property type="entry name" value="HTH_MarR-typ"/>
</dbReference>